<protein>
    <recommendedName>
        <fullName evidence="3">Toxin</fullName>
    </recommendedName>
</protein>
<dbReference type="InterPro" id="IPR028344">
    <property type="entry name" value="ParE1/4"/>
</dbReference>
<evidence type="ECO:0000256" key="3">
    <source>
        <dbReference type="PIRNR" id="PIRNR029218"/>
    </source>
</evidence>
<keyword evidence="5" id="KW-1185">Reference proteome</keyword>
<dbReference type="Gene3D" id="3.30.2310.20">
    <property type="entry name" value="RelE-like"/>
    <property type="match status" value="1"/>
</dbReference>
<comment type="similarity">
    <text evidence="1 3">Belongs to the RelE toxin family.</text>
</comment>
<evidence type="ECO:0000313" key="5">
    <source>
        <dbReference type="Proteomes" id="UP000217935"/>
    </source>
</evidence>
<dbReference type="STRING" id="1758178.GCA_001550095_03297"/>
<evidence type="ECO:0000313" key="4">
    <source>
        <dbReference type="EMBL" id="ATG47252.1"/>
    </source>
</evidence>
<gene>
    <name evidence="4" type="ORF">CEW89_06515</name>
</gene>
<dbReference type="PANTHER" id="PTHR33755">
    <property type="entry name" value="TOXIN PARE1-RELATED"/>
    <property type="match status" value="1"/>
</dbReference>
<dbReference type="AlphaFoldDB" id="A0A291GB28"/>
<accession>A0A291GB28</accession>
<name>A0A291GB28_9RHOB</name>
<dbReference type="InterPro" id="IPR051803">
    <property type="entry name" value="TA_system_RelE-like_toxin"/>
</dbReference>
<dbReference type="EMBL" id="CP022196">
    <property type="protein sequence ID" value="ATG47252.1"/>
    <property type="molecule type" value="Genomic_DNA"/>
</dbReference>
<sequence length="105" mass="12072">MTNEPLALHLTPKARTDLEEIWAYTVETWSEAQAERYLDTISESFDMLCAMPTMAREYHEFTPPVRIHPIGPHLVVYMADDAKLSVIRVLGAKQNWRAVLEQVES</sequence>
<dbReference type="PANTHER" id="PTHR33755:SF9">
    <property type="entry name" value="TOXIN PARE1"/>
    <property type="match status" value="1"/>
</dbReference>
<reference evidence="4 5" key="1">
    <citation type="submission" date="2017-06" db="EMBL/GenBank/DDBJ databases">
        <title>Celeribacter sp. TSPH2 complete genome sequence.</title>
        <authorList>
            <person name="Woo J.-H."/>
            <person name="Kim H.-S."/>
        </authorList>
    </citation>
    <scope>NUCLEOTIDE SEQUENCE [LARGE SCALE GENOMIC DNA]</scope>
    <source>
        <strain evidence="4 5">TSPH2</strain>
    </source>
</reference>
<dbReference type="KEGG" id="ceh:CEW89_06515"/>
<keyword evidence="2" id="KW-1277">Toxin-antitoxin system</keyword>
<evidence type="ECO:0000256" key="2">
    <source>
        <dbReference type="ARBA" id="ARBA00022649"/>
    </source>
</evidence>
<organism evidence="4 5">
    <name type="scientific">Celeribacter ethanolicus</name>
    <dbReference type="NCBI Taxonomy" id="1758178"/>
    <lineage>
        <taxon>Bacteria</taxon>
        <taxon>Pseudomonadati</taxon>
        <taxon>Pseudomonadota</taxon>
        <taxon>Alphaproteobacteria</taxon>
        <taxon>Rhodobacterales</taxon>
        <taxon>Roseobacteraceae</taxon>
        <taxon>Celeribacter</taxon>
    </lineage>
</organism>
<dbReference type="InterPro" id="IPR007712">
    <property type="entry name" value="RelE/ParE_toxin"/>
</dbReference>
<dbReference type="OrthoDB" id="7173315at2"/>
<evidence type="ECO:0000256" key="1">
    <source>
        <dbReference type="ARBA" id="ARBA00006226"/>
    </source>
</evidence>
<proteinExistence type="inferred from homology"/>
<dbReference type="PIRSF" id="PIRSF029218">
    <property type="entry name" value="ParE"/>
    <property type="match status" value="1"/>
</dbReference>
<dbReference type="InterPro" id="IPR035093">
    <property type="entry name" value="RelE/ParE_toxin_dom_sf"/>
</dbReference>
<dbReference type="Proteomes" id="UP000217935">
    <property type="component" value="Chromosome"/>
</dbReference>
<dbReference type="Pfam" id="PF05016">
    <property type="entry name" value="ParE_toxin"/>
    <property type="match status" value="1"/>
</dbReference>
<dbReference type="RefSeq" id="WP_096805351.1">
    <property type="nucleotide sequence ID" value="NZ_CP022196.1"/>
</dbReference>